<keyword evidence="2" id="KW-1185">Reference proteome</keyword>
<dbReference type="Gene3D" id="3.30.460.40">
    <property type="match status" value="1"/>
</dbReference>
<dbReference type="RefSeq" id="XP_056789883.1">
    <property type="nucleotide sequence ID" value="XM_056934689.1"/>
</dbReference>
<reference evidence="1" key="1">
    <citation type="submission" date="2022-12" db="EMBL/GenBank/DDBJ databases">
        <authorList>
            <person name="Petersen C."/>
        </authorList>
    </citation>
    <scope>NUCLEOTIDE SEQUENCE</scope>
    <source>
        <strain evidence="1">IBT 30728</strain>
    </source>
</reference>
<dbReference type="GeneID" id="81624938"/>
<comment type="caution">
    <text evidence="1">The sequence shown here is derived from an EMBL/GenBank/DDBJ whole genome shotgun (WGS) entry which is preliminary data.</text>
</comment>
<dbReference type="Proteomes" id="UP001148312">
    <property type="component" value="Unassembled WGS sequence"/>
</dbReference>
<evidence type="ECO:0000313" key="2">
    <source>
        <dbReference type="Proteomes" id="UP001148312"/>
    </source>
</evidence>
<proteinExistence type="predicted"/>
<gene>
    <name evidence="1" type="ORF">N7539_005087</name>
</gene>
<dbReference type="InterPro" id="IPR043519">
    <property type="entry name" value="NT_sf"/>
</dbReference>
<name>A0A9X0BUE5_9EURO</name>
<dbReference type="EMBL" id="JAPWDQ010000005">
    <property type="protein sequence ID" value="KAJ5485099.1"/>
    <property type="molecule type" value="Genomic_DNA"/>
</dbReference>
<protein>
    <submittedName>
        <fullName evidence="1">Uncharacterized protein</fullName>
    </submittedName>
</protein>
<accession>A0A9X0BUE5</accession>
<reference evidence="1" key="2">
    <citation type="journal article" date="2023" name="IMA Fungus">
        <title>Comparative genomic study of the Penicillium genus elucidates a diverse pangenome and 15 lateral gene transfer events.</title>
        <authorList>
            <person name="Petersen C."/>
            <person name="Sorensen T."/>
            <person name="Nielsen M.R."/>
            <person name="Sondergaard T.E."/>
            <person name="Sorensen J.L."/>
            <person name="Fitzpatrick D.A."/>
            <person name="Frisvad J.C."/>
            <person name="Nielsen K.L."/>
        </authorList>
    </citation>
    <scope>NUCLEOTIDE SEQUENCE</scope>
    <source>
        <strain evidence="1">IBT 30728</strain>
    </source>
</reference>
<evidence type="ECO:0000313" key="1">
    <source>
        <dbReference type="EMBL" id="KAJ5485099.1"/>
    </source>
</evidence>
<dbReference type="AlphaFoldDB" id="A0A9X0BUE5"/>
<organism evidence="1 2">
    <name type="scientific">Penicillium diatomitis</name>
    <dbReference type="NCBI Taxonomy" id="2819901"/>
    <lineage>
        <taxon>Eukaryota</taxon>
        <taxon>Fungi</taxon>
        <taxon>Dikarya</taxon>
        <taxon>Ascomycota</taxon>
        <taxon>Pezizomycotina</taxon>
        <taxon>Eurotiomycetes</taxon>
        <taxon>Eurotiomycetidae</taxon>
        <taxon>Eurotiales</taxon>
        <taxon>Aspergillaceae</taxon>
        <taxon>Penicillium</taxon>
    </lineage>
</organism>
<dbReference type="SUPFAM" id="SSF81301">
    <property type="entry name" value="Nucleotidyltransferase"/>
    <property type="match status" value="1"/>
</dbReference>
<sequence length="201" mass="23118">MAEIYNTDRFAELYFPSNTADLLQLGLAARFIASLLEAHQITYAFIGGWAVYLRGGRRRTQDIDITVATTMDHLKQILVAHPRIHFPLTHGRTSVQVFIDTGRSVDGEFPHVPDLAVSMDIVISGLVFQIYAKLDAFFRRGEQGSKDFLDLEFLFTQYAADIPTFRDYYDLEQRRYFWTQYAEAYVAFPEQVESMRVLLGV</sequence>